<dbReference type="EMBL" id="PDOD01000003">
    <property type="protein sequence ID" value="PYZ92783.1"/>
    <property type="molecule type" value="Genomic_DNA"/>
</dbReference>
<dbReference type="Pfam" id="PF05130">
    <property type="entry name" value="FlgN"/>
    <property type="match status" value="1"/>
</dbReference>
<organism evidence="3 4">
    <name type="scientific">Salipaludibacillus keqinensis</name>
    <dbReference type="NCBI Taxonomy" id="2045207"/>
    <lineage>
        <taxon>Bacteria</taxon>
        <taxon>Bacillati</taxon>
        <taxon>Bacillota</taxon>
        <taxon>Bacilli</taxon>
        <taxon>Bacillales</taxon>
        <taxon>Bacillaceae</taxon>
    </lineage>
</organism>
<evidence type="ECO:0000256" key="2">
    <source>
        <dbReference type="SAM" id="MobiDB-lite"/>
    </source>
</evidence>
<evidence type="ECO:0000256" key="1">
    <source>
        <dbReference type="ARBA" id="ARBA00022795"/>
    </source>
</evidence>
<feature type="region of interest" description="Disordered" evidence="2">
    <location>
        <begin position="135"/>
        <end position="165"/>
    </location>
</feature>
<dbReference type="AlphaFoldDB" id="A0A323TJG4"/>
<dbReference type="OrthoDB" id="2381500at2"/>
<evidence type="ECO:0000313" key="4">
    <source>
        <dbReference type="Proteomes" id="UP000248214"/>
    </source>
</evidence>
<proteinExistence type="predicted"/>
<protein>
    <recommendedName>
        <fullName evidence="5">Flagellar protein FlgN</fullName>
    </recommendedName>
</protein>
<dbReference type="GO" id="GO:0044780">
    <property type="term" value="P:bacterial-type flagellum assembly"/>
    <property type="evidence" value="ECO:0007669"/>
    <property type="project" value="InterPro"/>
</dbReference>
<evidence type="ECO:0008006" key="5">
    <source>
        <dbReference type="Google" id="ProtNLM"/>
    </source>
</evidence>
<dbReference type="RefSeq" id="WP_110610331.1">
    <property type="nucleotide sequence ID" value="NZ_PDOD01000003.1"/>
</dbReference>
<gene>
    <name evidence="3" type="ORF">CR194_14110</name>
</gene>
<dbReference type="Proteomes" id="UP000248214">
    <property type="component" value="Unassembled WGS sequence"/>
</dbReference>
<name>A0A323TJG4_9BACI</name>
<dbReference type="SUPFAM" id="SSF140566">
    <property type="entry name" value="FlgN-like"/>
    <property type="match status" value="1"/>
</dbReference>
<evidence type="ECO:0000313" key="3">
    <source>
        <dbReference type="EMBL" id="PYZ92783.1"/>
    </source>
</evidence>
<dbReference type="InterPro" id="IPR036679">
    <property type="entry name" value="FlgN-like_sf"/>
</dbReference>
<accession>A0A323TJG4</accession>
<keyword evidence="4" id="KW-1185">Reference proteome</keyword>
<sequence length="165" mass="19412">MQELIQIFQAMTVVHERFNEQAVRKEEVIKKGDMEGLEQVMKDESPLIQQLRKLENTRHHLVQQWMDEKGLVKENVTMAQLTPLFPEEEREELQYWQQRLMTEIHQLKEQNRLNEQMLQDSLRFVNLSLDAMSPQNQFSSYSGGGEKDDDDGFDPGGRSLFDSKV</sequence>
<comment type="caution">
    <text evidence="3">The sequence shown here is derived from an EMBL/GenBank/DDBJ whole genome shotgun (WGS) entry which is preliminary data.</text>
</comment>
<reference evidence="3 4" key="1">
    <citation type="submission" date="2017-10" db="EMBL/GenBank/DDBJ databases">
        <title>Bacillus sp. nov., a halophilic bacterium isolated from a Keqin Lake.</title>
        <authorList>
            <person name="Wang H."/>
        </authorList>
    </citation>
    <scope>NUCLEOTIDE SEQUENCE [LARGE SCALE GENOMIC DNA]</scope>
    <source>
        <strain evidence="3 4">KQ-12</strain>
    </source>
</reference>
<dbReference type="InterPro" id="IPR007809">
    <property type="entry name" value="FlgN-like"/>
</dbReference>
<dbReference type="Gene3D" id="1.20.58.300">
    <property type="entry name" value="FlgN-like"/>
    <property type="match status" value="1"/>
</dbReference>
<keyword evidence="1" id="KW-1005">Bacterial flagellum biogenesis</keyword>